<organism evidence="2 3">
    <name type="scientific">Oryza sativa subsp. japonica</name>
    <name type="common">Rice</name>
    <dbReference type="NCBI Taxonomy" id="39947"/>
    <lineage>
        <taxon>Eukaryota</taxon>
        <taxon>Viridiplantae</taxon>
        <taxon>Streptophyta</taxon>
        <taxon>Embryophyta</taxon>
        <taxon>Tracheophyta</taxon>
        <taxon>Spermatophyta</taxon>
        <taxon>Magnoliopsida</taxon>
        <taxon>Liliopsida</taxon>
        <taxon>Poales</taxon>
        <taxon>Poaceae</taxon>
        <taxon>BOP clade</taxon>
        <taxon>Oryzoideae</taxon>
        <taxon>Oryzeae</taxon>
        <taxon>Oryzinae</taxon>
        <taxon>Oryza</taxon>
        <taxon>Oryza sativa</taxon>
    </lineage>
</organism>
<gene>
    <name evidence="2" type="ordered locus">LOC_Os03g43310</name>
</gene>
<accession>Q60DK6</accession>
<dbReference type="EMBL" id="AC145780">
    <property type="protein sequence ID" value="AAU89161.1"/>
    <property type="molecule type" value="Genomic_DNA"/>
</dbReference>
<name>Q60DK6_ORYSJ</name>
<evidence type="ECO:0000313" key="3">
    <source>
        <dbReference type="Proteomes" id="UP000000763"/>
    </source>
</evidence>
<feature type="compositionally biased region" description="Low complexity" evidence="1">
    <location>
        <begin position="35"/>
        <end position="44"/>
    </location>
</feature>
<evidence type="ECO:0000313" key="2">
    <source>
        <dbReference type="EMBL" id="AAU89161.1"/>
    </source>
</evidence>
<sequence length="188" mass="20103">MSNPAQEHSLAVARPDHHAAVYPMDGLPALTRAAAAPRATNANGSRRCPPLQPLGLPAPTAPKAPSADGSRWAAAILRRPQHRQRDSVAYALPPPRRHCPSRWSALAAAWPDLGAGGGEEETSWGERKLGSGQRPRCHCPRRCTDVRELALAVARQWRGGRKPAAARDGVATRVARESDVGALCFSIL</sequence>
<feature type="region of interest" description="Disordered" evidence="1">
    <location>
        <begin position="114"/>
        <end position="133"/>
    </location>
</feature>
<dbReference type="AlphaFoldDB" id="Q60DK6"/>
<evidence type="ECO:0000256" key="1">
    <source>
        <dbReference type="SAM" id="MobiDB-lite"/>
    </source>
</evidence>
<feature type="region of interest" description="Disordered" evidence="1">
    <location>
        <begin position="35"/>
        <end position="69"/>
    </location>
</feature>
<dbReference type="Proteomes" id="UP000000763">
    <property type="component" value="Chromosome 3"/>
</dbReference>
<reference evidence="3" key="2">
    <citation type="journal article" date="2008" name="Nucleic Acids Res.">
        <title>The rice annotation project database (RAP-DB): 2008 update.</title>
        <authorList>
            <consortium name="The rice annotation project (RAP)"/>
        </authorList>
    </citation>
    <scope>GENOME REANNOTATION</scope>
    <source>
        <strain evidence="3">cv. Nipponbare</strain>
    </source>
</reference>
<proteinExistence type="predicted"/>
<protein>
    <submittedName>
        <fullName evidence="2">Uncharacterized protein</fullName>
    </submittedName>
</protein>
<reference evidence="3" key="1">
    <citation type="journal article" date="2005" name="Nature">
        <title>The map-based sequence of the rice genome.</title>
        <authorList>
            <consortium name="International rice genome sequencing project (IRGSP)"/>
            <person name="Matsumoto T."/>
            <person name="Wu J."/>
            <person name="Kanamori H."/>
            <person name="Katayose Y."/>
            <person name="Fujisawa M."/>
            <person name="Namiki N."/>
            <person name="Mizuno H."/>
            <person name="Yamamoto K."/>
            <person name="Antonio B.A."/>
            <person name="Baba T."/>
            <person name="Sakata K."/>
            <person name="Nagamura Y."/>
            <person name="Aoki H."/>
            <person name="Arikawa K."/>
            <person name="Arita K."/>
            <person name="Bito T."/>
            <person name="Chiden Y."/>
            <person name="Fujitsuka N."/>
            <person name="Fukunaka R."/>
            <person name="Hamada M."/>
            <person name="Harada C."/>
            <person name="Hayashi A."/>
            <person name="Hijishita S."/>
            <person name="Honda M."/>
            <person name="Hosokawa S."/>
            <person name="Ichikawa Y."/>
            <person name="Idonuma A."/>
            <person name="Iijima M."/>
            <person name="Ikeda M."/>
            <person name="Ikeno M."/>
            <person name="Ito K."/>
            <person name="Ito S."/>
            <person name="Ito T."/>
            <person name="Ito Y."/>
            <person name="Ito Y."/>
            <person name="Iwabuchi A."/>
            <person name="Kamiya K."/>
            <person name="Karasawa W."/>
            <person name="Kurita K."/>
            <person name="Katagiri S."/>
            <person name="Kikuta A."/>
            <person name="Kobayashi H."/>
            <person name="Kobayashi N."/>
            <person name="Machita K."/>
            <person name="Maehara T."/>
            <person name="Masukawa M."/>
            <person name="Mizubayashi T."/>
            <person name="Mukai Y."/>
            <person name="Nagasaki H."/>
            <person name="Nagata Y."/>
            <person name="Naito S."/>
            <person name="Nakashima M."/>
            <person name="Nakama Y."/>
            <person name="Nakamichi Y."/>
            <person name="Nakamura M."/>
            <person name="Meguro A."/>
            <person name="Negishi M."/>
            <person name="Ohta I."/>
            <person name="Ohta T."/>
            <person name="Okamoto M."/>
            <person name="Ono N."/>
            <person name="Saji S."/>
            <person name="Sakaguchi M."/>
            <person name="Sakai K."/>
            <person name="Shibata M."/>
            <person name="Shimokawa T."/>
            <person name="Song J."/>
            <person name="Takazaki Y."/>
            <person name="Terasawa K."/>
            <person name="Tsugane M."/>
            <person name="Tsuji K."/>
            <person name="Ueda S."/>
            <person name="Waki K."/>
            <person name="Yamagata H."/>
            <person name="Yamamoto M."/>
            <person name="Yamamoto S."/>
            <person name="Yamane H."/>
            <person name="Yoshiki S."/>
            <person name="Yoshihara R."/>
            <person name="Yukawa K."/>
            <person name="Zhong H."/>
            <person name="Yano M."/>
            <person name="Yuan Q."/>
            <person name="Ouyang S."/>
            <person name="Liu J."/>
            <person name="Jones K.M."/>
            <person name="Gansberger K."/>
            <person name="Moffat K."/>
            <person name="Hill J."/>
            <person name="Bera J."/>
            <person name="Fadrosh D."/>
            <person name="Jin S."/>
            <person name="Johri S."/>
            <person name="Kim M."/>
            <person name="Overton L."/>
            <person name="Reardon M."/>
            <person name="Tsitrin T."/>
            <person name="Vuong H."/>
            <person name="Weaver B."/>
            <person name="Ciecko A."/>
            <person name="Tallon L."/>
            <person name="Jackson J."/>
            <person name="Pai G."/>
            <person name="Aken S.V."/>
            <person name="Utterback T."/>
            <person name="Reidmuller S."/>
            <person name="Feldblyum T."/>
            <person name="Hsiao J."/>
            <person name="Zismann V."/>
            <person name="Iobst S."/>
            <person name="de Vazeille A.R."/>
            <person name="Buell C.R."/>
            <person name="Ying K."/>
            <person name="Li Y."/>
            <person name="Lu T."/>
            <person name="Huang Y."/>
            <person name="Zhao Q."/>
            <person name="Feng Q."/>
            <person name="Zhang L."/>
            <person name="Zhu J."/>
            <person name="Weng Q."/>
            <person name="Mu J."/>
            <person name="Lu Y."/>
            <person name="Fan D."/>
            <person name="Liu Y."/>
            <person name="Guan J."/>
            <person name="Zhang Y."/>
            <person name="Yu S."/>
            <person name="Liu X."/>
            <person name="Zhang Y."/>
            <person name="Hong G."/>
            <person name="Han B."/>
            <person name="Choisne N."/>
            <person name="Demange N."/>
            <person name="Orjeda G."/>
            <person name="Samain S."/>
            <person name="Cattolico L."/>
            <person name="Pelletier E."/>
            <person name="Couloux A."/>
            <person name="Segurens B."/>
            <person name="Wincker P."/>
            <person name="D'Hont A."/>
            <person name="Scarpelli C."/>
            <person name="Weissenbach J."/>
            <person name="Salanoubat M."/>
            <person name="Quetier F."/>
            <person name="Yu Y."/>
            <person name="Kim H.R."/>
            <person name="Rambo T."/>
            <person name="Currie J."/>
            <person name="Collura K."/>
            <person name="Luo M."/>
            <person name="Yang T."/>
            <person name="Ammiraju J.S.S."/>
            <person name="Engler F."/>
            <person name="Soderlund C."/>
            <person name="Wing R.A."/>
            <person name="Palmer L.E."/>
            <person name="de la Bastide M."/>
            <person name="Spiegel L."/>
            <person name="Nascimento L."/>
            <person name="Zutavern T."/>
            <person name="O'Shaughnessy A."/>
            <person name="Dike S."/>
            <person name="Dedhia N."/>
            <person name="Preston R."/>
            <person name="Balija V."/>
            <person name="McCombie W.R."/>
            <person name="Chow T."/>
            <person name="Chen H."/>
            <person name="Chung M."/>
            <person name="Chen C."/>
            <person name="Shaw J."/>
            <person name="Wu H."/>
            <person name="Hsiao K."/>
            <person name="Chao Y."/>
            <person name="Chu M."/>
            <person name="Cheng C."/>
            <person name="Hour A."/>
            <person name="Lee P."/>
            <person name="Lin S."/>
            <person name="Lin Y."/>
            <person name="Liou J."/>
            <person name="Liu S."/>
            <person name="Hsing Y."/>
            <person name="Raghuvanshi S."/>
            <person name="Mohanty A."/>
            <person name="Bharti A.K."/>
            <person name="Gaur A."/>
            <person name="Gupta V."/>
            <person name="Kumar D."/>
            <person name="Ravi V."/>
            <person name="Vij S."/>
            <person name="Kapur A."/>
            <person name="Khurana P."/>
            <person name="Khurana P."/>
            <person name="Khurana J.P."/>
            <person name="Tyagi A.K."/>
            <person name="Gaikwad K."/>
            <person name="Singh A."/>
            <person name="Dalal V."/>
            <person name="Srivastava S."/>
            <person name="Dixit A."/>
            <person name="Pal A.K."/>
            <person name="Ghazi I.A."/>
            <person name="Yadav M."/>
            <person name="Pandit A."/>
            <person name="Bhargava A."/>
            <person name="Sureshbabu K."/>
            <person name="Batra K."/>
            <person name="Sharma T.R."/>
            <person name="Mohapatra T."/>
            <person name="Singh N.K."/>
            <person name="Messing J."/>
            <person name="Nelson A.B."/>
            <person name="Fuks G."/>
            <person name="Kavchok S."/>
            <person name="Keizer G."/>
            <person name="Linton E."/>
            <person name="Llaca V."/>
            <person name="Song R."/>
            <person name="Tanyolac B."/>
            <person name="Young S."/>
            <person name="Ho-Il K."/>
            <person name="Hahn J.H."/>
            <person name="Sangsakoo G."/>
            <person name="Vanavichit A."/>
            <person name="de Mattos Luiz.A.T."/>
            <person name="Zimmer P.D."/>
            <person name="Malone G."/>
            <person name="Dellagostin O."/>
            <person name="de Oliveira A.C."/>
            <person name="Bevan M."/>
            <person name="Bancroft I."/>
            <person name="Minx P."/>
            <person name="Cordum H."/>
            <person name="Wilson R."/>
            <person name="Cheng Z."/>
            <person name="Jin W."/>
            <person name="Jiang J."/>
            <person name="Leong S.A."/>
            <person name="Iwama H."/>
            <person name="Gojobori T."/>
            <person name="Itoh T."/>
            <person name="Niimura Y."/>
            <person name="Fujii Y."/>
            <person name="Habara T."/>
            <person name="Sakai H."/>
            <person name="Sato Y."/>
            <person name="Wilson G."/>
            <person name="Kumar K."/>
            <person name="McCouch S."/>
            <person name="Juretic N."/>
            <person name="Hoen D."/>
            <person name="Wright S."/>
            <person name="Bruskiewich R."/>
            <person name="Bureau T."/>
            <person name="Miyao A."/>
            <person name="Hirochika H."/>
            <person name="Nishikawa T."/>
            <person name="Kadowaki K."/>
            <person name="Sugiura M."/>
            <person name="Burr B."/>
            <person name="Sasaki T."/>
        </authorList>
    </citation>
    <scope>NUCLEOTIDE SEQUENCE [LARGE SCALE GENOMIC DNA]</scope>
    <source>
        <strain evidence="3">cv. Nipponbare</strain>
    </source>
</reference>